<name>A0A7V8FQV7_9BURK</name>
<evidence type="ECO:0008006" key="3">
    <source>
        <dbReference type="Google" id="ProtNLM"/>
    </source>
</evidence>
<comment type="caution">
    <text evidence="1">The sequence shown here is derived from an EMBL/GenBank/DDBJ whole genome shotgun (WGS) entry which is preliminary data.</text>
</comment>
<evidence type="ECO:0000313" key="1">
    <source>
        <dbReference type="EMBL" id="KAF1022650.1"/>
    </source>
</evidence>
<dbReference type="AlphaFoldDB" id="A0A7V8FQV7"/>
<dbReference type="PANTHER" id="PTHR35399:SF2">
    <property type="entry name" value="DUF839 DOMAIN-CONTAINING PROTEIN"/>
    <property type="match status" value="1"/>
</dbReference>
<dbReference type="InterPro" id="IPR008557">
    <property type="entry name" value="PhoX"/>
</dbReference>
<reference evidence="2" key="1">
    <citation type="journal article" date="2020" name="MBio">
        <title>Horizontal gene transfer to a defensive symbiont with a reduced genome amongst a multipartite beetle microbiome.</title>
        <authorList>
            <person name="Waterworth S.C."/>
            <person name="Florez L.V."/>
            <person name="Rees E.R."/>
            <person name="Hertweck C."/>
            <person name="Kaltenpoth M."/>
            <person name="Kwan J.C."/>
        </authorList>
    </citation>
    <scope>NUCLEOTIDE SEQUENCE [LARGE SCALE GENOMIC DNA]</scope>
</reference>
<dbReference type="Pfam" id="PF05787">
    <property type="entry name" value="PhoX"/>
    <property type="match status" value="1"/>
</dbReference>
<dbReference type="Proteomes" id="UP000461670">
    <property type="component" value="Unassembled WGS sequence"/>
</dbReference>
<protein>
    <recommendedName>
        <fullName evidence="3">dTDP-glucose 4,6-dehydratase</fullName>
    </recommendedName>
</protein>
<organism evidence="1 2">
    <name type="scientific">Paracidovorax wautersii</name>
    <dbReference type="NCBI Taxonomy" id="1177982"/>
    <lineage>
        <taxon>Bacteria</taxon>
        <taxon>Pseudomonadati</taxon>
        <taxon>Pseudomonadota</taxon>
        <taxon>Betaproteobacteria</taxon>
        <taxon>Burkholderiales</taxon>
        <taxon>Comamonadaceae</taxon>
        <taxon>Paracidovorax</taxon>
    </lineage>
</organism>
<accession>A0A7V8FQV7</accession>
<gene>
    <name evidence="1" type="ORF">GAK30_01023</name>
</gene>
<dbReference type="EMBL" id="WNDQ01000010">
    <property type="protein sequence ID" value="KAF1022650.1"/>
    <property type="molecule type" value="Genomic_DNA"/>
</dbReference>
<dbReference type="PANTHER" id="PTHR35399">
    <property type="entry name" value="SLR8030 PROTEIN"/>
    <property type="match status" value="1"/>
</dbReference>
<proteinExistence type="predicted"/>
<sequence>MSQSISDKVVRNLSQNSPFSEILEQNLSRRSVMRGGLGAAFAGLAGLGLAACGGDSDNDNNNGGGGTDNGGGTDTPSAFKLGFESLPVSMTDACVVPAGYVAHVLAPWGTPLDDNAQPWDRDGNNTSNDLLHSTGMHHDGMHFYPLNGSSSEGLLALNHEYIDQGALHPSGPTTVGGKRPVEEVRKEINAHGVAIVHIRRDAGHWGVVKNSRYNRRFTSATPMRLAGPVAGTDWVKTPYSPLGTVVRGTNNNCGNGFTPWGTYITAEENWAACFVNTGTRPAHQSRVGVATSSGRYRWETAAGDATEVQGEFARFNVTATGADATQDWRNEVDGFGYLVEIDPHDPSSVATKRTALGRFAHEGCAYSKLEAGQPIAFYSGDDSRFEYLYRFVSDAVWDPQDANRTDRLAVGAKYLDKGTLSVARFNADGTGDWLPLTVDSVATDGRTLGQIFGSLDAIIINTRGAADAVGATPMDRPEWTATHPGNGDVYLALTNNTSRNATTGTNAANPRLNNVNGHIIRWHDQAGVARFDWDIFVYGSSAGADADTNRSGLTTLNQLASPDGLGFDERGVLWIQTDNGIDGGRNNDVAKATNDQMLAVVPGALADASGTGPVINAGNQAELRRFFVGPNEAEITGFAYTPDYTSVFLNIQHPVNWPAYGTDDATALPSGTVRPRSSTVVIQRSDGGPVGA</sequence>
<evidence type="ECO:0000313" key="2">
    <source>
        <dbReference type="Proteomes" id="UP000461670"/>
    </source>
</evidence>